<protein>
    <submittedName>
        <fullName evidence="1">Uncharacterized protein</fullName>
    </submittedName>
</protein>
<dbReference type="EMBL" id="MU273471">
    <property type="protein sequence ID" value="KAI0036481.1"/>
    <property type="molecule type" value="Genomic_DNA"/>
</dbReference>
<name>A0ACB8QYZ3_9AGAM</name>
<organism evidence="1 2">
    <name type="scientific">Vararia minispora EC-137</name>
    <dbReference type="NCBI Taxonomy" id="1314806"/>
    <lineage>
        <taxon>Eukaryota</taxon>
        <taxon>Fungi</taxon>
        <taxon>Dikarya</taxon>
        <taxon>Basidiomycota</taxon>
        <taxon>Agaricomycotina</taxon>
        <taxon>Agaricomycetes</taxon>
        <taxon>Russulales</taxon>
        <taxon>Lachnocladiaceae</taxon>
        <taxon>Vararia</taxon>
    </lineage>
</organism>
<reference evidence="1" key="2">
    <citation type="journal article" date="2022" name="New Phytol.">
        <title>Evolutionary transition to the ectomycorrhizal habit in the genomes of a hyperdiverse lineage of mushroom-forming fungi.</title>
        <authorList>
            <person name="Looney B."/>
            <person name="Miyauchi S."/>
            <person name="Morin E."/>
            <person name="Drula E."/>
            <person name="Courty P.E."/>
            <person name="Kohler A."/>
            <person name="Kuo A."/>
            <person name="LaButti K."/>
            <person name="Pangilinan J."/>
            <person name="Lipzen A."/>
            <person name="Riley R."/>
            <person name="Andreopoulos W."/>
            <person name="He G."/>
            <person name="Johnson J."/>
            <person name="Nolan M."/>
            <person name="Tritt A."/>
            <person name="Barry K.W."/>
            <person name="Grigoriev I.V."/>
            <person name="Nagy L.G."/>
            <person name="Hibbett D."/>
            <person name="Henrissat B."/>
            <person name="Matheny P.B."/>
            <person name="Labbe J."/>
            <person name="Martin F.M."/>
        </authorList>
    </citation>
    <scope>NUCLEOTIDE SEQUENCE</scope>
    <source>
        <strain evidence="1">EC-137</strain>
    </source>
</reference>
<proteinExistence type="predicted"/>
<reference evidence="1" key="1">
    <citation type="submission" date="2021-02" db="EMBL/GenBank/DDBJ databases">
        <authorList>
            <consortium name="DOE Joint Genome Institute"/>
            <person name="Ahrendt S."/>
            <person name="Looney B.P."/>
            <person name="Miyauchi S."/>
            <person name="Morin E."/>
            <person name="Drula E."/>
            <person name="Courty P.E."/>
            <person name="Chicoki N."/>
            <person name="Fauchery L."/>
            <person name="Kohler A."/>
            <person name="Kuo A."/>
            <person name="Labutti K."/>
            <person name="Pangilinan J."/>
            <person name="Lipzen A."/>
            <person name="Riley R."/>
            <person name="Andreopoulos W."/>
            <person name="He G."/>
            <person name="Johnson J."/>
            <person name="Barry K.W."/>
            <person name="Grigoriev I.V."/>
            <person name="Nagy L."/>
            <person name="Hibbett D."/>
            <person name="Henrissat B."/>
            <person name="Matheny P.B."/>
            <person name="Labbe J."/>
            <person name="Martin F."/>
        </authorList>
    </citation>
    <scope>NUCLEOTIDE SEQUENCE</scope>
    <source>
        <strain evidence="1">EC-137</strain>
    </source>
</reference>
<gene>
    <name evidence="1" type="ORF">K488DRAFT_82100</name>
</gene>
<evidence type="ECO:0000313" key="1">
    <source>
        <dbReference type="EMBL" id="KAI0036481.1"/>
    </source>
</evidence>
<accession>A0ACB8QYZ3</accession>
<comment type="caution">
    <text evidence="1">The sequence shown here is derived from an EMBL/GenBank/DDBJ whole genome shotgun (WGS) entry which is preliminary data.</text>
</comment>
<sequence length="284" mass="29772">MPTPFSVLTSSLMNDEQHENPDRNKANFCMVAVGAGQTSIGFIVDKRSSWASGTATLPRIHHGFSCSGVSKDTRKPVAKGDPALATTLMDFMMLTRGLGSLPSTPIATTLLTRAYVPAGGKGAKIGFRYDDRAWSSEARNRGKEPASQHNPALLNIMVSFDKRFAILCAVSLAAPALTTPVPHPHGIVRREDGNWLKSSSPKILLFHGLYAREPESDHGPLKREPASGDSEAVNVHYGGIGVSVAGAQSDAGPGGPSADSGAVSITGLPVVGSINLAASDVDDF</sequence>
<evidence type="ECO:0000313" key="2">
    <source>
        <dbReference type="Proteomes" id="UP000814128"/>
    </source>
</evidence>
<keyword evidence="2" id="KW-1185">Reference proteome</keyword>
<dbReference type="Proteomes" id="UP000814128">
    <property type="component" value="Unassembled WGS sequence"/>
</dbReference>